<dbReference type="Proteomes" id="UP001314229">
    <property type="component" value="Unassembled WGS sequence"/>
</dbReference>
<comment type="caution">
    <text evidence="1">The sequence shown here is derived from an EMBL/GenBank/DDBJ whole genome shotgun (WGS) entry which is preliminary data.</text>
</comment>
<protein>
    <submittedName>
        <fullName evidence="1">Spexin prohormone 2 isoform X2</fullName>
    </submittedName>
</protein>
<keyword evidence="2" id="KW-1185">Reference proteome</keyword>
<dbReference type="AlphaFoldDB" id="A0AAV1P440"/>
<reference evidence="1 2" key="1">
    <citation type="submission" date="2024-01" db="EMBL/GenBank/DDBJ databases">
        <authorList>
            <person name="Alioto T."/>
            <person name="Alioto T."/>
            <person name="Gomez Garrido J."/>
        </authorList>
    </citation>
    <scope>NUCLEOTIDE SEQUENCE [LARGE SCALE GENOMIC DNA]</scope>
</reference>
<proteinExistence type="predicted"/>
<sequence>MTTSLFPDGQGSCARCSASLMRVRVMLVQRIGFMTHVSVSRWDVSVITPAVVEAVCSSLLAQAEEAEMEAQSLVWAEHMILDEFGHCLTQIVKAMSKYNTY</sequence>
<evidence type="ECO:0000313" key="1">
    <source>
        <dbReference type="EMBL" id="CAK6966431.1"/>
    </source>
</evidence>
<dbReference type="EMBL" id="CAWUFR010000093">
    <property type="protein sequence ID" value="CAK6966431.1"/>
    <property type="molecule type" value="Genomic_DNA"/>
</dbReference>
<accession>A0AAV1P440</accession>
<evidence type="ECO:0000313" key="2">
    <source>
        <dbReference type="Proteomes" id="UP001314229"/>
    </source>
</evidence>
<gene>
    <name evidence="1" type="ORF">FSCOSCO3_A000654</name>
</gene>
<organism evidence="1 2">
    <name type="scientific">Scomber scombrus</name>
    <name type="common">Atlantic mackerel</name>
    <name type="synonym">Scomber vernalis</name>
    <dbReference type="NCBI Taxonomy" id="13677"/>
    <lineage>
        <taxon>Eukaryota</taxon>
        <taxon>Metazoa</taxon>
        <taxon>Chordata</taxon>
        <taxon>Craniata</taxon>
        <taxon>Vertebrata</taxon>
        <taxon>Euteleostomi</taxon>
        <taxon>Actinopterygii</taxon>
        <taxon>Neopterygii</taxon>
        <taxon>Teleostei</taxon>
        <taxon>Neoteleostei</taxon>
        <taxon>Acanthomorphata</taxon>
        <taxon>Pelagiaria</taxon>
        <taxon>Scombriformes</taxon>
        <taxon>Scombridae</taxon>
        <taxon>Scomber</taxon>
    </lineage>
</organism>
<name>A0AAV1P440_SCOSC</name>